<dbReference type="Gene3D" id="3.30.70.270">
    <property type="match status" value="1"/>
</dbReference>
<feature type="transmembrane region" description="Helical" evidence="2">
    <location>
        <begin position="122"/>
        <end position="142"/>
    </location>
</feature>
<name>A0A7W4UJ59_9CELL</name>
<dbReference type="PANTHER" id="PTHR45138:SF9">
    <property type="entry name" value="DIGUANYLATE CYCLASE DGCM-RELATED"/>
    <property type="match status" value="1"/>
</dbReference>
<evidence type="ECO:0000259" key="3">
    <source>
        <dbReference type="PROSITE" id="PS50887"/>
    </source>
</evidence>
<feature type="transmembrane region" description="Helical" evidence="2">
    <location>
        <begin position="18"/>
        <end position="37"/>
    </location>
</feature>
<dbReference type="GO" id="GO:0043709">
    <property type="term" value="P:cell adhesion involved in single-species biofilm formation"/>
    <property type="evidence" value="ECO:0007669"/>
    <property type="project" value="TreeGrafter"/>
</dbReference>
<feature type="region of interest" description="Disordered" evidence="1">
    <location>
        <begin position="340"/>
        <end position="359"/>
    </location>
</feature>
<dbReference type="Proteomes" id="UP000518206">
    <property type="component" value="Unassembled WGS sequence"/>
</dbReference>
<keyword evidence="2" id="KW-0812">Transmembrane</keyword>
<protein>
    <submittedName>
        <fullName evidence="4">Diguanylate cyclase (GGDEF)-like protein</fullName>
    </submittedName>
</protein>
<dbReference type="EMBL" id="JACHVX010000005">
    <property type="protein sequence ID" value="MBB2924635.1"/>
    <property type="molecule type" value="Genomic_DNA"/>
</dbReference>
<dbReference type="RefSeq" id="WP_183297393.1">
    <property type="nucleotide sequence ID" value="NZ_JACHVX010000005.1"/>
</dbReference>
<evidence type="ECO:0000256" key="2">
    <source>
        <dbReference type="SAM" id="Phobius"/>
    </source>
</evidence>
<dbReference type="InterPro" id="IPR029787">
    <property type="entry name" value="Nucleotide_cyclase"/>
</dbReference>
<dbReference type="GO" id="GO:0005886">
    <property type="term" value="C:plasma membrane"/>
    <property type="evidence" value="ECO:0007669"/>
    <property type="project" value="TreeGrafter"/>
</dbReference>
<dbReference type="GO" id="GO:0052621">
    <property type="term" value="F:diguanylate cyclase activity"/>
    <property type="evidence" value="ECO:0007669"/>
    <property type="project" value="TreeGrafter"/>
</dbReference>
<dbReference type="SUPFAM" id="SSF55073">
    <property type="entry name" value="Nucleotide cyclase"/>
    <property type="match status" value="1"/>
</dbReference>
<dbReference type="PANTHER" id="PTHR45138">
    <property type="entry name" value="REGULATORY COMPONENTS OF SENSORY TRANSDUCTION SYSTEM"/>
    <property type="match status" value="1"/>
</dbReference>
<feature type="domain" description="GGDEF" evidence="3">
    <location>
        <begin position="207"/>
        <end position="339"/>
    </location>
</feature>
<dbReference type="PROSITE" id="PS50887">
    <property type="entry name" value="GGDEF"/>
    <property type="match status" value="1"/>
</dbReference>
<dbReference type="InterPro" id="IPR000160">
    <property type="entry name" value="GGDEF_dom"/>
</dbReference>
<evidence type="ECO:0000313" key="5">
    <source>
        <dbReference type="Proteomes" id="UP000518206"/>
    </source>
</evidence>
<reference evidence="4 5" key="2">
    <citation type="submission" date="2020-08" db="EMBL/GenBank/DDBJ databases">
        <authorList>
            <person name="Partida-Martinez L."/>
            <person name="Huntemann M."/>
            <person name="Clum A."/>
            <person name="Wang J."/>
            <person name="Palaniappan K."/>
            <person name="Ritter S."/>
            <person name="Chen I.-M."/>
            <person name="Stamatis D."/>
            <person name="Reddy T."/>
            <person name="O'Malley R."/>
            <person name="Daum C."/>
            <person name="Shapiro N."/>
            <person name="Ivanova N."/>
            <person name="Kyrpides N."/>
            <person name="Woyke T."/>
        </authorList>
    </citation>
    <scope>NUCLEOTIDE SEQUENCE [LARGE SCALE GENOMIC DNA]</scope>
    <source>
        <strain evidence="4 5">RAS26</strain>
    </source>
</reference>
<dbReference type="SMART" id="SM00267">
    <property type="entry name" value="GGDEF"/>
    <property type="match status" value="1"/>
</dbReference>
<evidence type="ECO:0000313" key="4">
    <source>
        <dbReference type="EMBL" id="MBB2924635.1"/>
    </source>
</evidence>
<dbReference type="AlphaFoldDB" id="A0A7W4UJ59"/>
<keyword evidence="2" id="KW-0472">Membrane</keyword>
<feature type="transmembrane region" description="Helical" evidence="2">
    <location>
        <begin position="43"/>
        <end position="65"/>
    </location>
</feature>
<dbReference type="NCBIfam" id="TIGR00254">
    <property type="entry name" value="GGDEF"/>
    <property type="match status" value="1"/>
</dbReference>
<reference evidence="4 5" key="1">
    <citation type="submission" date="2020-08" db="EMBL/GenBank/DDBJ databases">
        <title>The Agave Microbiome: Exploring the role of microbial communities in plant adaptations to desert environments.</title>
        <authorList>
            <person name="Partida-Martinez L.P."/>
        </authorList>
    </citation>
    <scope>NUCLEOTIDE SEQUENCE [LARGE SCALE GENOMIC DNA]</scope>
    <source>
        <strain evidence="4 5">RAS26</strain>
    </source>
</reference>
<dbReference type="InterPro" id="IPR050469">
    <property type="entry name" value="Diguanylate_Cyclase"/>
</dbReference>
<feature type="transmembrane region" description="Helical" evidence="2">
    <location>
        <begin position="72"/>
        <end position="92"/>
    </location>
</feature>
<dbReference type="GO" id="GO:1902201">
    <property type="term" value="P:negative regulation of bacterial-type flagellum-dependent cell motility"/>
    <property type="evidence" value="ECO:0007669"/>
    <property type="project" value="TreeGrafter"/>
</dbReference>
<sequence>MSWEQACRPRDPRGAARAAAVLVAVGALVTLVFTALGQGPSSLVAQVLVTGVNLAVLPLAVALYRHGHRAPAATWLVTPVVGIAIIAGLDVATADASAAAQAFFAFPVVFAASQLGRKPVALVTALAVLGNAWVVFTLLPPGRAATDLAYIGAMLTVLAAVLVQAGERQDRLVTRLTEQAAVDPLTGLATRRVLDDAAACALARTGDGTGLMILDLDRFKVINDERGHPVGDDALAHVGDLLRRRAQPGTIASRLGGDEMALLLPGWSRQATLDVAEELVRVVRSNPLRSADGPVPLTVSVGVAHTPGHTTLRELYAAADAALYDAKADGRDRVVMTDHVSRAPGPHASPRASEARPGA</sequence>
<gene>
    <name evidence="4" type="ORF">FHR80_003568</name>
</gene>
<organism evidence="4 5">
    <name type="scientific">Cellulomonas cellasea</name>
    <dbReference type="NCBI Taxonomy" id="43670"/>
    <lineage>
        <taxon>Bacteria</taxon>
        <taxon>Bacillati</taxon>
        <taxon>Actinomycetota</taxon>
        <taxon>Actinomycetes</taxon>
        <taxon>Micrococcales</taxon>
        <taxon>Cellulomonadaceae</taxon>
        <taxon>Cellulomonas</taxon>
    </lineage>
</organism>
<dbReference type="CDD" id="cd01949">
    <property type="entry name" value="GGDEF"/>
    <property type="match status" value="1"/>
</dbReference>
<dbReference type="Pfam" id="PF00990">
    <property type="entry name" value="GGDEF"/>
    <property type="match status" value="1"/>
</dbReference>
<dbReference type="InterPro" id="IPR043128">
    <property type="entry name" value="Rev_trsase/Diguanyl_cyclase"/>
</dbReference>
<comment type="caution">
    <text evidence="4">The sequence shown here is derived from an EMBL/GenBank/DDBJ whole genome shotgun (WGS) entry which is preliminary data.</text>
</comment>
<evidence type="ECO:0000256" key="1">
    <source>
        <dbReference type="SAM" id="MobiDB-lite"/>
    </source>
</evidence>
<accession>A0A7W4UJ59</accession>
<proteinExistence type="predicted"/>
<keyword evidence="2" id="KW-1133">Transmembrane helix</keyword>
<feature type="transmembrane region" description="Helical" evidence="2">
    <location>
        <begin position="148"/>
        <end position="166"/>
    </location>
</feature>